<reference evidence="1 2" key="1">
    <citation type="journal article" date="2016" name="Nat. Commun.">
        <title>Extremotolerant tardigrade genome and improved radiotolerance of human cultured cells by tardigrade-unique protein.</title>
        <authorList>
            <person name="Hashimoto T."/>
            <person name="Horikawa D.D."/>
            <person name="Saito Y."/>
            <person name="Kuwahara H."/>
            <person name="Kozuka-Hata H."/>
            <person name="Shin-I T."/>
            <person name="Minakuchi Y."/>
            <person name="Ohishi K."/>
            <person name="Motoyama A."/>
            <person name="Aizu T."/>
            <person name="Enomoto A."/>
            <person name="Kondo K."/>
            <person name="Tanaka S."/>
            <person name="Hara Y."/>
            <person name="Koshikawa S."/>
            <person name="Sagara H."/>
            <person name="Miura T."/>
            <person name="Yokobori S."/>
            <person name="Miyagawa K."/>
            <person name="Suzuki Y."/>
            <person name="Kubo T."/>
            <person name="Oyama M."/>
            <person name="Kohara Y."/>
            <person name="Fujiyama A."/>
            <person name="Arakawa K."/>
            <person name="Katayama T."/>
            <person name="Toyoda A."/>
            <person name="Kunieda T."/>
        </authorList>
    </citation>
    <scope>NUCLEOTIDE SEQUENCE [LARGE SCALE GENOMIC DNA]</scope>
    <source>
        <strain evidence="1 2">YOKOZUNA-1</strain>
    </source>
</reference>
<dbReference type="Proteomes" id="UP000186922">
    <property type="component" value="Unassembled WGS sequence"/>
</dbReference>
<gene>
    <name evidence="1" type="primary">RvY_11612-1</name>
    <name evidence="1" type="synonym">RvY_11612.1</name>
    <name evidence="1" type="ORF">RvY_11612</name>
</gene>
<comment type="caution">
    <text evidence="1">The sequence shown here is derived from an EMBL/GenBank/DDBJ whole genome shotgun (WGS) entry which is preliminary data.</text>
</comment>
<dbReference type="EMBL" id="BDGG01000006">
    <property type="protein sequence ID" value="GAV00816.1"/>
    <property type="molecule type" value="Genomic_DNA"/>
</dbReference>
<protein>
    <submittedName>
        <fullName evidence="1">Uncharacterized protein</fullName>
    </submittedName>
</protein>
<accession>A0A1D1VJ43</accession>
<sequence length="85" mass="9787">MKEAHRLIKEHKPPFHALTTIKIKEEARLSERLRSGIAMQIQLPFCQSVHKYQTTNEVTIAYIQAEKETQGLKCGQEVGGRIQDR</sequence>
<evidence type="ECO:0000313" key="2">
    <source>
        <dbReference type="Proteomes" id="UP000186922"/>
    </source>
</evidence>
<evidence type="ECO:0000313" key="1">
    <source>
        <dbReference type="EMBL" id="GAV00816.1"/>
    </source>
</evidence>
<keyword evidence="2" id="KW-1185">Reference proteome</keyword>
<proteinExistence type="predicted"/>
<dbReference type="AlphaFoldDB" id="A0A1D1VJ43"/>
<name>A0A1D1VJ43_RAMVA</name>
<organism evidence="1 2">
    <name type="scientific">Ramazzottius varieornatus</name>
    <name type="common">Water bear</name>
    <name type="synonym">Tardigrade</name>
    <dbReference type="NCBI Taxonomy" id="947166"/>
    <lineage>
        <taxon>Eukaryota</taxon>
        <taxon>Metazoa</taxon>
        <taxon>Ecdysozoa</taxon>
        <taxon>Tardigrada</taxon>
        <taxon>Eutardigrada</taxon>
        <taxon>Parachela</taxon>
        <taxon>Hypsibioidea</taxon>
        <taxon>Ramazzottiidae</taxon>
        <taxon>Ramazzottius</taxon>
    </lineage>
</organism>